<accession>A0ABV5WUY8</accession>
<gene>
    <name evidence="4" type="ORF">ACFFLI_08000</name>
</gene>
<evidence type="ECO:0000256" key="3">
    <source>
        <dbReference type="SAM" id="SignalP"/>
    </source>
</evidence>
<feature type="signal peptide" evidence="3">
    <location>
        <begin position="1"/>
        <end position="30"/>
    </location>
</feature>
<feature type="compositionally biased region" description="Basic and acidic residues" evidence="1">
    <location>
        <begin position="34"/>
        <end position="49"/>
    </location>
</feature>
<comment type="caution">
    <text evidence="4">The sequence shown here is derived from an EMBL/GenBank/DDBJ whole genome shotgun (WGS) entry which is preliminary data.</text>
</comment>
<dbReference type="RefSeq" id="WP_137641525.1">
    <property type="nucleotide sequence ID" value="NZ_BJEA01000001.1"/>
</dbReference>
<feature type="chain" id="PRO_5045455030" description="LPXTG cell wall anchor domain-containing protein" evidence="3">
    <location>
        <begin position="31"/>
        <end position="111"/>
    </location>
</feature>
<proteinExistence type="predicted"/>
<name>A0ABV5WUY8_9LACO</name>
<keyword evidence="2" id="KW-0812">Transmembrane</keyword>
<evidence type="ECO:0000313" key="5">
    <source>
        <dbReference type="Proteomes" id="UP001589691"/>
    </source>
</evidence>
<evidence type="ECO:0000256" key="2">
    <source>
        <dbReference type="SAM" id="Phobius"/>
    </source>
</evidence>
<keyword evidence="2" id="KW-0472">Membrane</keyword>
<dbReference type="EMBL" id="JBHLZY010000020">
    <property type="protein sequence ID" value="MFB9769803.1"/>
    <property type="molecule type" value="Genomic_DNA"/>
</dbReference>
<dbReference type="Proteomes" id="UP001589691">
    <property type="component" value="Unassembled WGS sequence"/>
</dbReference>
<evidence type="ECO:0008006" key="6">
    <source>
        <dbReference type="Google" id="ProtNLM"/>
    </source>
</evidence>
<feature type="region of interest" description="Disordered" evidence="1">
    <location>
        <begin position="31"/>
        <end position="61"/>
    </location>
</feature>
<feature type="transmembrane region" description="Helical" evidence="2">
    <location>
        <begin position="88"/>
        <end position="106"/>
    </location>
</feature>
<evidence type="ECO:0000256" key="1">
    <source>
        <dbReference type="SAM" id="MobiDB-lite"/>
    </source>
</evidence>
<keyword evidence="2" id="KW-1133">Transmembrane helix</keyword>
<reference evidence="4 5" key="1">
    <citation type="submission" date="2024-09" db="EMBL/GenBank/DDBJ databases">
        <authorList>
            <person name="Sun Q."/>
            <person name="Mori K."/>
        </authorList>
    </citation>
    <scope>NUCLEOTIDE SEQUENCE [LARGE SCALE GENOMIC DNA]</scope>
    <source>
        <strain evidence="4 5">TBRC 4576</strain>
    </source>
</reference>
<organism evidence="4 5">
    <name type="scientific">Lactiplantibacillus modestisalitolerans</name>
    <dbReference type="NCBI Taxonomy" id="1457219"/>
    <lineage>
        <taxon>Bacteria</taxon>
        <taxon>Bacillati</taxon>
        <taxon>Bacillota</taxon>
        <taxon>Bacilli</taxon>
        <taxon>Lactobacillales</taxon>
        <taxon>Lactobacillaceae</taxon>
        <taxon>Lactiplantibacillus</taxon>
    </lineage>
</organism>
<evidence type="ECO:0000313" key="4">
    <source>
        <dbReference type="EMBL" id="MFB9769803.1"/>
    </source>
</evidence>
<keyword evidence="3" id="KW-0732">Signal</keyword>
<protein>
    <recommendedName>
        <fullName evidence="6">LPXTG cell wall anchor domain-containing protein</fullName>
    </recommendedName>
</protein>
<keyword evidence="5" id="KW-1185">Reference proteome</keyword>
<sequence>MERTRTLLMMILISLIIAGIGLAPAEQAQAASHNHIDTQRLTNRGHDNQAPKISKVKRRGPGRTAAIAIHRQATPLEAQKASTKPATWGAYLFGLVLGGWLLLAGTRRRWY</sequence>